<dbReference type="Gene3D" id="3.40.50.300">
    <property type="entry name" value="P-loop containing nucleotide triphosphate hydrolases"/>
    <property type="match status" value="2"/>
</dbReference>
<dbReference type="InterPro" id="IPR010614">
    <property type="entry name" value="RAD3-like_helicase_DEAD"/>
</dbReference>
<keyword evidence="8" id="KW-0408">Iron</keyword>
<dbReference type="SMART" id="SM00491">
    <property type="entry name" value="HELICc2"/>
    <property type="match status" value="1"/>
</dbReference>
<evidence type="ECO:0000259" key="14">
    <source>
        <dbReference type="PROSITE" id="PS51193"/>
    </source>
</evidence>
<dbReference type="GO" id="GO:0004386">
    <property type="term" value="F:helicase activity"/>
    <property type="evidence" value="ECO:0007669"/>
    <property type="project" value="UniProtKB-KW"/>
</dbReference>
<dbReference type="InterPro" id="IPR045028">
    <property type="entry name" value="DinG/Rad3-like"/>
</dbReference>
<evidence type="ECO:0000256" key="2">
    <source>
        <dbReference type="ARBA" id="ARBA00022723"/>
    </source>
</evidence>
<dbReference type="PANTHER" id="PTHR11472:SF34">
    <property type="entry name" value="REGULATOR OF TELOMERE ELONGATION HELICASE 1"/>
    <property type="match status" value="1"/>
</dbReference>
<dbReference type="EMBL" id="JADDOJ010000021">
    <property type="protein sequence ID" value="MBE7940372.1"/>
    <property type="molecule type" value="Genomic_DNA"/>
</dbReference>
<keyword evidence="11" id="KW-0234">DNA repair</keyword>
<sequence>MPFTVAVRTLCEFAARRGDLDLRFTPAPSAQEGIAGHLWVTERRAEGYETEIALRGSFEGLEVRGRADGFDPALNRLEEIKTHRGDLARQPANHRALHWAQARCYGALLCEARGLAQLDIALVYFDIATQRETVLTETWEAPALREAFEALCRDFLAWAQQESAHRAARDAALQALAFPHPDFRTGQRELAEAVYRGAATGRCVLAQAPTGIGKTVGTLFPLLKAAPAQALDKVFYLTAKTTGRQLALDAAQALGAGRTLPLRVVELVAREKACEHPGSACHGESCPLARGFWDRLPAARSDALQSGLLDAPALREVARRHAVCPYYLSQELCRWTDVVVGDYNYWFDGSALLHALALEQGWRVAVLADEAHNLVERAREMYSAEIAQADLRALRRTVPQAVRGALDKVQRGWSALRKAREAAGDRLDGLPANFLQALRGACTAIEEHFAQAAPGASLDEGLQQAWFGMLGFLKLAETFGEHSVLEWREQPAARGGRPDAVLRIQNLVPASFLAPRFAATRTSTLFSATLSPPRYALDMLGLPQHTAWVDVASPFSAAQLQVRIVQRISTRWADRGRSVAPIAELIARQFEAAPGNYLAFFSSFDYLAQVADAFEAAHPQVPAWRQSRRMGEAERSAFLARFQPGGQGVGFAVLGGSFGEGVDLRGDRLVGAFVATLGLPQVNPRNEALKARLEQAFGRGWDYAYLVPGLQKVVQAAGRVIRTPEDRGVVWLIDDRFGRPAVRELLPAWWRIAPAGDAVAQA</sequence>
<keyword evidence="16" id="KW-1185">Reference proteome</keyword>
<evidence type="ECO:0000256" key="3">
    <source>
        <dbReference type="ARBA" id="ARBA00022741"/>
    </source>
</evidence>
<keyword evidence="7" id="KW-0067">ATP-binding</keyword>
<evidence type="ECO:0000313" key="16">
    <source>
        <dbReference type="Proteomes" id="UP000715965"/>
    </source>
</evidence>
<keyword evidence="9" id="KW-0411">Iron-sulfur</keyword>
<organism evidence="15 16">
    <name type="scientific">Ramlibacter aquaticus</name>
    <dbReference type="NCBI Taxonomy" id="2780094"/>
    <lineage>
        <taxon>Bacteria</taxon>
        <taxon>Pseudomonadati</taxon>
        <taxon>Pseudomonadota</taxon>
        <taxon>Betaproteobacteria</taxon>
        <taxon>Burkholderiales</taxon>
        <taxon>Comamonadaceae</taxon>
        <taxon>Ramlibacter</taxon>
    </lineage>
</organism>
<comment type="similarity">
    <text evidence="13">Belongs to the helicase family. DinG subfamily.</text>
</comment>
<evidence type="ECO:0000256" key="12">
    <source>
        <dbReference type="ARBA" id="ARBA00023235"/>
    </source>
</evidence>
<evidence type="ECO:0000256" key="9">
    <source>
        <dbReference type="ARBA" id="ARBA00023014"/>
    </source>
</evidence>
<keyword evidence="3" id="KW-0547">Nucleotide-binding</keyword>
<dbReference type="Pfam" id="PF13307">
    <property type="entry name" value="Helicase_C_2"/>
    <property type="match status" value="1"/>
</dbReference>
<keyword evidence="1" id="KW-0004">4Fe-4S</keyword>
<evidence type="ECO:0000256" key="10">
    <source>
        <dbReference type="ARBA" id="ARBA00023125"/>
    </source>
</evidence>
<dbReference type="SUPFAM" id="SSF52540">
    <property type="entry name" value="P-loop containing nucleoside triphosphate hydrolases"/>
    <property type="match status" value="2"/>
</dbReference>
<dbReference type="InterPro" id="IPR014013">
    <property type="entry name" value="Helic_SF1/SF2_ATP-bd_DinG/Rad3"/>
</dbReference>
<evidence type="ECO:0000256" key="1">
    <source>
        <dbReference type="ARBA" id="ARBA00022485"/>
    </source>
</evidence>
<evidence type="ECO:0000256" key="11">
    <source>
        <dbReference type="ARBA" id="ARBA00023204"/>
    </source>
</evidence>
<accession>A0ABR9SEA2</accession>
<keyword evidence="4" id="KW-0227">DNA damage</keyword>
<evidence type="ECO:0000313" key="15">
    <source>
        <dbReference type="EMBL" id="MBE7940372.1"/>
    </source>
</evidence>
<feature type="domain" description="Helicase ATP-binding" evidence="14">
    <location>
        <begin position="173"/>
        <end position="442"/>
    </location>
</feature>
<dbReference type="InterPro" id="IPR006554">
    <property type="entry name" value="Helicase-like_DEXD_c2"/>
</dbReference>
<evidence type="ECO:0000256" key="4">
    <source>
        <dbReference type="ARBA" id="ARBA00022763"/>
    </source>
</evidence>
<dbReference type="SMART" id="SM00488">
    <property type="entry name" value="DEXDc2"/>
    <property type="match status" value="1"/>
</dbReference>
<dbReference type="InterPro" id="IPR027417">
    <property type="entry name" value="P-loop_NTPase"/>
</dbReference>
<dbReference type="InterPro" id="IPR006555">
    <property type="entry name" value="ATP-dep_Helicase_C"/>
</dbReference>
<gene>
    <name evidence="15" type="ORF">IM725_07290</name>
</gene>
<keyword evidence="6 15" id="KW-0347">Helicase</keyword>
<proteinExistence type="inferred from homology"/>
<evidence type="ECO:0000256" key="7">
    <source>
        <dbReference type="ARBA" id="ARBA00022840"/>
    </source>
</evidence>
<comment type="caution">
    <text evidence="15">The sequence shown here is derived from an EMBL/GenBank/DDBJ whole genome shotgun (WGS) entry which is preliminary data.</text>
</comment>
<dbReference type="Pfam" id="PF06733">
    <property type="entry name" value="DEAD_2"/>
    <property type="match status" value="1"/>
</dbReference>
<protein>
    <submittedName>
        <fullName evidence="15">ATP-dependent DNA helicase</fullName>
    </submittedName>
</protein>
<keyword evidence="5" id="KW-0378">Hydrolase</keyword>
<evidence type="ECO:0000256" key="6">
    <source>
        <dbReference type="ARBA" id="ARBA00022806"/>
    </source>
</evidence>
<name>A0ABR9SEA2_9BURK</name>
<evidence type="ECO:0000256" key="8">
    <source>
        <dbReference type="ARBA" id="ARBA00023004"/>
    </source>
</evidence>
<keyword evidence="10" id="KW-0238">DNA-binding</keyword>
<dbReference type="PROSITE" id="PS51193">
    <property type="entry name" value="HELICASE_ATP_BIND_2"/>
    <property type="match status" value="1"/>
</dbReference>
<keyword evidence="12" id="KW-0413">Isomerase</keyword>
<evidence type="ECO:0000256" key="5">
    <source>
        <dbReference type="ARBA" id="ARBA00022801"/>
    </source>
</evidence>
<dbReference type="PANTHER" id="PTHR11472">
    <property type="entry name" value="DNA REPAIR DEAD HELICASE RAD3/XP-D SUBFAMILY MEMBER"/>
    <property type="match status" value="1"/>
</dbReference>
<evidence type="ECO:0000256" key="13">
    <source>
        <dbReference type="ARBA" id="ARBA00038058"/>
    </source>
</evidence>
<dbReference type="RefSeq" id="WP_193779918.1">
    <property type="nucleotide sequence ID" value="NZ_JADDOJ010000021.1"/>
</dbReference>
<keyword evidence="2" id="KW-0479">Metal-binding</keyword>
<dbReference type="Proteomes" id="UP000715965">
    <property type="component" value="Unassembled WGS sequence"/>
</dbReference>
<reference evidence="15 16" key="1">
    <citation type="submission" date="2020-10" db="EMBL/GenBank/DDBJ databases">
        <title>Draft genome of Ramlibacter aquaticus LMG 30558.</title>
        <authorList>
            <person name="Props R."/>
        </authorList>
    </citation>
    <scope>NUCLEOTIDE SEQUENCE [LARGE SCALE GENOMIC DNA]</scope>
    <source>
        <strain evidence="15 16">LMG 30558</strain>
    </source>
</reference>